<evidence type="ECO:0008006" key="4">
    <source>
        <dbReference type="Google" id="ProtNLM"/>
    </source>
</evidence>
<comment type="caution">
    <text evidence="2">The sequence shown here is derived from an EMBL/GenBank/DDBJ whole genome shotgun (WGS) entry which is preliminary data.</text>
</comment>
<dbReference type="RefSeq" id="WP_101538098.1">
    <property type="nucleotide sequence ID" value="NZ_MXAV01000036.1"/>
</dbReference>
<evidence type="ECO:0000313" key="3">
    <source>
        <dbReference type="Proteomes" id="UP000234329"/>
    </source>
</evidence>
<evidence type="ECO:0000256" key="1">
    <source>
        <dbReference type="SAM" id="SignalP"/>
    </source>
</evidence>
<keyword evidence="1" id="KW-0732">Signal</keyword>
<dbReference type="EMBL" id="MXAV01000036">
    <property type="protein sequence ID" value="PKY10336.1"/>
    <property type="molecule type" value="Genomic_DNA"/>
</dbReference>
<reference evidence="2 3" key="1">
    <citation type="submission" date="2017-03" db="EMBL/GenBank/DDBJ databases">
        <title>Draft genime sequence of the acidophilic sulfur-oxidizing bacterium Acidithiobacillus sp. SH, isolated from seawater.</title>
        <authorList>
            <person name="Sharmin S."/>
            <person name="Tokuhisa M."/>
            <person name="Kanao T."/>
            <person name="Kamimura K."/>
        </authorList>
    </citation>
    <scope>NUCLEOTIDE SEQUENCE [LARGE SCALE GENOMIC DNA]</scope>
    <source>
        <strain evidence="2 3">SH</strain>
    </source>
</reference>
<accession>A0A2I1DKF7</accession>
<sequence>MRKLSAGIFMGLVLSLSGIYMDAASAAPQQPSHIQSNSIIGDNAFAHSQGVITINQVAGSGNTQINSINMVMGATKPVPNSILAQSVTALPKQASTTDSSSDFNTVAITATAFKGAAGIVQINQVSGSGNTSANSFALGIAPGVLH</sequence>
<feature type="chain" id="PRO_5014159935" description="Adhesin" evidence="1">
    <location>
        <begin position="27"/>
        <end position="146"/>
    </location>
</feature>
<feature type="signal peptide" evidence="1">
    <location>
        <begin position="1"/>
        <end position="26"/>
    </location>
</feature>
<name>A0A2I1DKF7_9PROT</name>
<dbReference type="AlphaFoldDB" id="A0A2I1DKF7"/>
<evidence type="ECO:0000313" key="2">
    <source>
        <dbReference type="EMBL" id="PKY10336.1"/>
    </source>
</evidence>
<gene>
    <name evidence="2" type="ORF">B1757_09520</name>
</gene>
<dbReference type="InParanoid" id="A0A2I1DKF7"/>
<dbReference type="Proteomes" id="UP000234329">
    <property type="component" value="Unassembled WGS sequence"/>
</dbReference>
<dbReference type="OrthoDB" id="7008646at2"/>
<protein>
    <recommendedName>
        <fullName evidence="4">Adhesin</fullName>
    </recommendedName>
</protein>
<organism evidence="2 3">
    <name type="scientific">Acidithiobacillus marinus</name>
    <dbReference type="NCBI Taxonomy" id="187490"/>
    <lineage>
        <taxon>Bacteria</taxon>
        <taxon>Pseudomonadati</taxon>
        <taxon>Pseudomonadota</taxon>
        <taxon>Acidithiobacillia</taxon>
        <taxon>Acidithiobacillales</taxon>
        <taxon>Acidithiobacillaceae</taxon>
        <taxon>Acidithiobacillus</taxon>
    </lineage>
</organism>
<proteinExistence type="predicted"/>
<keyword evidence="3" id="KW-1185">Reference proteome</keyword>